<sequence>MFTNLMKLYPGAWISDYPPALDDNKYYLFQNETSTEWIAIPVGAISEREVDLLTSLFKRIEEPAENLSPLLEQWRDYLFHEGALPLGTEDSAVRIIQVQFYGDNYEREELEAAIKGFFPDDVLVVWEGPSRAITIEHDKITLDENDLASMADVFENDFFLKTAAYIGRQLPVTAGFPDYFQEERRHFDFAKRAIGPIGFYSFEKVFPAYVASELPELLADALNREFAEAFRSDDEMYLTVKGFLENGSNASLAAKKLYIHRNTLQYRIDKFTDRTGVSLKDFHSAFTVYLACLLYERDRKRE</sequence>
<dbReference type="PANTHER" id="PTHR33744">
    <property type="entry name" value="CARBOHYDRATE DIACID REGULATOR"/>
    <property type="match status" value="1"/>
</dbReference>
<comment type="caution">
    <text evidence="2">The sequence shown here is derived from an EMBL/GenBank/DDBJ whole genome shotgun (WGS) entry which is preliminary data.</text>
</comment>
<protein>
    <recommendedName>
        <fullName evidence="1">PucR C-terminal helix-turn-helix domain-containing protein</fullName>
    </recommendedName>
</protein>
<dbReference type="InterPro" id="IPR042070">
    <property type="entry name" value="PucR_C-HTH_sf"/>
</dbReference>
<gene>
    <name evidence="2" type="ORF">D1B31_00045</name>
</gene>
<feature type="domain" description="PucR C-terminal helix-turn-helix" evidence="1">
    <location>
        <begin position="239"/>
        <end position="293"/>
    </location>
</feature>
<dbReference type="Proteomes" id="UP000284416">
    <property type="component" value="Unassembled WGS sequence"/>
</dbReference>
<dbReference type="EMBL" id="QWEG01000001">
    <property type="protein sequence ID" value="RHW43108.1"/>
    <property type="molecule type" value="Genomic_DNA"/>
</dbReference>
<dbReference type="AlphaFoldDB" id="A0A417YZK0"/>
<proteinExistence type="predicted"/>
<dbReference type="OrthoDB" id="9792148at2"/>
<dbReference type="Pfam" id="PF13556">
    <property type="entry name" value="HTH_30"/>
    <property type="match status" value="1"/>
</dbReference>
<dbReference type="Gene3D" id="1.10.10.2840">
    <property type="entry name" value="PucR C-terminal helix-turn-helix domain"/>
    <property type="match status" value="1"/>
</dbReference>
<dbReference type="InterPro" id="IPR051448">
    <property type="entry name" value="CdaR-like_regulators"/>
</dbReference>
<dbReference type="InterPro" id="IPR009057">
    <property type="entry name" value="Homeodomain-like_sf"/>
</dbReference>
<dbReference type="PANTHER" id="PTHR33744:SF15">
    <property type="entry name" value="CARBOHYDRATE DIACID REGULATOR"/>
    <property type="match status" value="1"/>
</dbReference>
<evidence type="ECO:0000313" key="3">
    <source>
        <dbReference type="Proteomes" id="UP000284416"/>
    </source>
</evidence>
<dbReference type="SUPFAM" id="SSF46689">
    <property type="entry name" value="Homeodomain-like"/>
    <property type="match status" value="1"/>
</dbReference>
<reference evidence="2 3" key="1">
    <citation type="journal article" date="2017" name="Int. J. Syst. Evol. Microbiol.">
        <title>Bacillus notoginsengisoli sp. nov., a novel bacterium isolated from the rhizosphere of Panax notoginseng.</title>
        <authorList>
            <person name="Zhang M.Y."/>
            <person name="Cheng J."/>
            <person name="Cai Y."/>
            <person name="Zhang T.Y."/>
            <person name="Wu Y.Y."/>
            <person name="Manikprabhu D."/>
            <person name="Li W.J."/>
            <person name="Zhang Y.X."/>
        </authorList>
    </citation>
    <scope>NUCLEOTIDE SEQUENCE [LARGE SCALE GENOMIC DNA]</scope>
    <source>
        <strain evidence="2 3">JCM 30743</strain>
    </source>
</reference>
<keyword evidence="3" id="KW-1185">Reference proteome</keyword>
<dbReference type="RefSeq" id="WP_118918716.1">
    <property type="nucleotide sequence ID" value="NZ_QWEG01000001.1"/>
</dbReference>
<dbReference type="InterPro" id="IPR025736">
    <property type="entry name" value="PucR_C-HTH_dom"/>
</dbReference>
<organism evidence="2 3">
    <name type="scientific">Neobacillus notoginsengisoli</name>
    <dbReference type="NCBI Taxonomy" id="1578198"/>
    <lineage>
        <taxon>Bacteria</taxon>
        <taxon>Bacillati</taxon>
        <taxon>Bacillota</taxon>
        <taxon>Bacilli</taxon>
        <taxon>Bacillales</taxon>
        <taxon>Bacillaceae</taxon>
        <taxon>Neobacillus</taxon>
    </lineage>
</organism>
<evidence type="ECO:0000313" key="2">
    <source>
        <dbReference type="EMBL" id="RHW43108.1"/>
    </source>
</evidence>
<evidence type="ECO:0000259" key="1">
    <source>
        <dbReference type="Pfam" id="PF13556"/>
    </source>
</evidence>
<name>A0A417YZK0_9BACI</name>
<accession>A0A417YZK0</accession>